<accession>A0A0A0BI52</accession>
<evidence type="ECO:0008006" key="3">
    <source>
        <dbReference type="Google" id="ProtNLM"/>
    </source>
</evidence>
<sequence>MLEKESIQLVRESVSALNSLTDDLEKTIIRKMTEKMDEHGVYFRFDQKLLVSAVCSFLRLLNVANRENIKALSAFSGVYQLVYCDGISHISTGTYFLAVIRELLESYDEHIINAWGELYMHVYTEVEKVSEYKVAR</sequence>
<evidence type="ECO:0000313" key="1">
    <source>
        <dbReference type="EMBL" id="KGM07575.1"/>
    </source>
</evidence>
<dbReference type="STRING" id="392484.LP43_1190"/>
<dbReference type="Proteomes" id="UP000029999">
    <property type="component" value="Unassembled WGS sequence"/>
</dbReference>
<organism evidence="1 2">
    <name type="scientific">Methylophaga thiooxydans</name>
    <dbReference type="NCBI Taxonomy" id="392484"/>
    <lineage>
        <taxon>Bacteria</taxon>
        <taxon>Pseudomonadati</taxon>
        <taxon>Pseudomonadota</taxon>
        <taxon>Gammaproteobacteria</taxon>
        <taxon>Thiotrichales</taxon>
        <taxon>Piscirickettsiaceae</taxon>
        <taxon>Methylophaga</taxon>
    </lineage>
</organism>
<dbReference type="EMBL" id="JRQD01000002">
    <property type="protein sequence ID" value="KGM07575.1"/>
    <property type="molecule type" value="Genomic_DNA"/>
</dbReference>
<name>A0A0A0BI52_9GAMM</name>
<proteinExistence type="predicted"/>
<gene>
    <name evidence="1" type="ORF">LP43_1190</name>
</gene>
<protein>
    <recommendedName>
        <fullName evidence="3">Bacterial hemoglobin</fullName>
    </recommendedName>
</protein>
<evidence type="ECO:0000313" key="2">
    <source>
        <dbReference type="Proteomes" id="UP000029999"/>
    </source>
</evidence>
<reference evidence="1 2" key="1">
    <citation type="submission" date="2014-09" db="EMBL/GenBank/DDBJ databases">
        <authorList>
            <person name="Grob C."/>
            <person name="Taubert M."/>
            <person name="Howat A.M."/>
            <person name="Burns O.J."/>
            <person name="Dixon J.L."/>
            <person name="Chen Y."/>
            <person name="Murrell J.C."/>
        </authorList>
    </citation>
    <scope>NUCLEOTIDE SEQUENCE [LARGE SCALE GENOMIC DNA]</scope>
    <source>
        <strain evidence="1">L4</strain>
    </source>
</reference>
<dbReference type="AlphaFoldDB" id="A0A0A0BI52"/>
<dbReference type="RefSeq" id="WP_036313002.1">
    <property type="nucleotide sequence ID" value="NZ_JRQD01000002.1"/>
</dbReference>
<comment type="caution">
    <text evidence="1">The sequence shown here is derived from an EMBL/GenBank/DDBJ whole genome shotgun (WGS) entry which is preliminary data.</text>
</comment>